<dbReference type="RefSeq" id="WP_316016688.1">
    <property type="nucleotide sequence ID" value="NZ_JAWDID010000002.1"/>
</dbReference>
<accession>A0ABU3S1W3</accession>
<dbReference type="EMBL" id="JAWDID010000002">
    <property type="protein sequence ID" value="MDU0338755.1"/>
    <property type="molecule type" value="Genomic_DNA"/>
</dbReference>
<comment type="caution">
    <text evidence="2">The sequence shown here is derived from an EMBL/GenBank/DDBJ whole genome shotgun (WGS) entry which is preliminary data.</text>
</comment>
<protein>
    <submittedName>
        <fullName evidence="2">Uncharacterized protein</fullName>
    </submittedName>
</protein>
<sequence>MKQIAVPARVGRGGRRSSKSLSVPPENALFRSPRATDMFSYIDEVFS</sequence>
<evidence type="ECO:0000313" key="3">
    <source>
        <dbReference type="Proteomes" id="UP001254257"/>
    </source>
</evidence>
<dbReference type="Proteomes" id="UP001254257">
    <property type="component" value="Unassembled WGS sequence"/>
</dbReference>
<keyword evidence="3" id="KW-1185">Reference proteome</keyword>
<proteinExistence type="predicted"/>
<name>A0ABU3S1W3_9HYPH</name>
<organism evidence="2 3">
    <name type="scientific">Bosea rubneri</name>
    <dbReference type="NCBI Taxonomy" id="3075434"/>
    <lineage>
        <taxon>Bacteria</taxon>
        <taxon>Pseudomonadati</taxon>
        <taxon>Pseudomonadota</taxon>
        <taxon>Alphaproteobacteria</taxon>
        <taxon>Hyphomicrobiales</taxon>
        <taxon>Boseaceae</taxon>
        <taxon>Bosea</taxon>
    </lineage>
</organism>
<evidence type="ECO:0000313" key="2">
    <source>
        <dbReference type="EMBL" id="MDU0338755.1"/>
    </source>
</evidence>
<evidence type="ECO:0000256" key="1">
    <source>
        <dbReference type="SAM" id="MobiDB-lite"/>
    </source>
</evidence>
<gene>
    <name evidence="2" type="ORF">RKE40_02630</name>
</gene>
<reference evidence="2 3" key="1">
    <citation type="submission" date="2023-09" db="EMBL/GenBank/DDBJ databases">
        <title>Whole genome shotgun sequencing (WGS) of Bosea sp. ZW T0_25, isolated from stored onions (Allium cepa).</title>
        <authorList>
            <person name="Stoll D.A."/>
            <person name="Huch M."/>
        </authorList>
    </citation>
    <scope>NUCLEOTIDE SEQUENCE [LARGE SCALE GENOMIC DNA]</scope>
    <source>
        <strain evidence="2 3">ZW T0_25</strain>
    </source>
</reference>
<feature type="region of interest" description="Disordered" evidence="1">
    <location>
        <begin position="1"/>
        <end position="25"/>
    </location>
</feature>